<dbReference type="EMBL" id="BPLR01000484">
    <property type="protein sequence ID" value="GIY95127.1"/>
    <property type="molecule type" value="Genomic_DNA"/>
</dbReference>
<sequence>MVHESSTQHHLEIPRRWLRNFRKIDCRTNYAISYSSDFAELMLTWPAESFVAKEFIVFLEFRLLKASNGTKRHADT</sequence>
<accession>A0AAV4XJ68</accession>
<keyword evidence="2" id="KW-1185">Reference proteome</keyword>
<reference evidence="1 2" key="1">
    <citation type="submission" date="2021-06" db="EMBL/GenBank/DDBJ databases">
        <title>Caerostris extrusa draft genome.</title>
        <authorList>
            <person name="Kono N."/>
            <person name="Arakawa K."/>
        </authorList>
    </citation>
    <scope>NUCLEOTIDE SEQUENCE [LARGE SCALE GENOMIC DNA]</scope>
</reference>
<name>A0AAV4XJ68_CAEEX</name>
<organism evidence="1 2">
    <name type="scientific">Caerostris extrusa</name>
    <name type="common">Bark spider</name>
    <name type="synonym">Caerostris bankana</name>
    <dbReference type="NCBI Taxonomy" id="172846"/>
    <lineage>
        <taxon>Eukaryota</taxon>
        <taxon>Metazoa</taxon>
        <taxon>Ecdysozoa</taxon>
        <taxon>Arthropoda</taxon>
        <taxon>Chelicerata</taxon>
        <taxon>Arachnida</taxon>
        <taxon>Araneae</taxon>
        <taxon>Araneomorphae</taxon>
        <taxon>Entelegynae</taxon>
        <taxon>Araneoidea</taxon>
        <taxon>Araneidae</taxon>
        <taxon>Caerostris</taxon>
    </lineage>
</organism>
<evidence type="ECO:0000313" key="1">
    <source>
        <dbReference type="EMBL" id="GIY95127.1"/>
    </source>
</evidence>
<proteinExistence type="predicted"/>
<protein>
    <submittedName>
        <fullName evidence="1">Uncharacterized protein</fullName>
    </submittedName>
</protein>
<comment type="caution">
    <text evidence="1">The sequence shown here is derived from an EMBL/GenBank/DDBJ whole genome shotgun (WGS) entry which is preliminary data.</text>
</comment>
<evidence type="ECO:0000313" key="2">
    <source>
        <dbReference type="Proteomes" id="UP001054945"/>
    </source>
</evidence>
<gene>
    <name evidence="1" type="ORF">CEXT_240391</name>
</gene>
<dbReference type="AlphaFoldDB" id="A0AAV4XJ68"/>
<dbReference type="Proteomes" id="UP001054945">
    <property type="component" value="Unassembled WGS sequence"/>
</dbReference>